<sequence length="548" mass="55509">MTPQARSAHRTRRLAVAAAAALVAGLVSGTGSQADETRPPVMLAYDCVLPEGAPSGAARVRTEVEVTTRAPGTAKVGEPIAPGPVAVAAALPYDDLAPALPEGTTALASEAALDVRVRQNGESADTRWSPLTAAAGVPGDDAELRLDHTGQVPAVTVGSPGRVVLVAGELTLKITPLTRTGEQQKQPPDPADPTDSTNPTNPTPSANPTNPTNPTPSANPTDPTSPAAPVTLTCALADGQDGLLAEVTAEATGGTGAPGTDDPGTGPAEQPGAGIEVAPEQGREDGPDGCPAERPDGEIDLSDAPPPLPGTVLRPPTSVHLPVCAYAVGYGTVRKLDGSMVINDPERKPALMNVWANKHNVFSAIGSPRYALIGSAATIDLPDAESTFLAFGFTPVSAKVRFETGPVSIGTGTIGSGQAAENFAFASFDQRLRIYDVKVNGTRLDVGPKCGTAKPYHVTLRGSFGPNGTGSYTNVLLGGLLTAKIDIPEFSGCGTGGEDLDALFTAAISGPDNSIAMNQATVCSPEGNGRPGCPAAVPPLPSLTLPSN</sequence>
<feature type="compositionally biased region" description="Basic and acidic residues" evidence="1">
    <location>
        <begin position="281"/>
        <end position="297"/>
    </location>
</feature>
<keyword evidence="2" id="KW-0732">Signal</keyword>
<feature type="compositionally biased region" description="Polar residues" evidence="1">
    <location>
        <begin position="177"/>
        <end position="186"/>
    </location>
</feature>
<dbReference type="EMBL" id="JASCIR010000005">
    <property type="protein sequence ID" value="MDI3386252.1"/>
    <property type="molecule type" value="Genomic_DNA"/>
</dbReference>
<evidence type="ECO:0000313" key="4">
    <source>
        <dbReference type="Proteomes" id="UP001224661"/>
    </source>
</evidence>
<reference evidence="3 4" key="1">
    <citation type="submission" date="2023-05" db="EMBL/GenBank/DDBJ databases">
        <title>Draft genome sequence of Streptomyces sp. B-S-A8 isolated from a cave soil in Thailand.</title>
        <authorList>
            <person name="Chamroensaksri N."/>
            <person name="Muangham S."/>
        </authorList>
    </citation>
    <scope>NUCLEOTIDE SEQUENCE [LARGE SCALE GENOMIC DNA]</scope>
    <source>
        <strain evidence="3 4">B-S-A8</strain>
    </source>
</reference>
<evidence type="ECO:0000256" key="1">
    <source>
        <dbReference type="SAM" id="MobiDB-lite"/>
    </source>
</evidence>
<protein>
    <recommendedName>
        <fullName evidence="5">Secreted protein</fullName>
    </recommendedName>
</protein>
<name>A0ABT6RPA5_9ACTN</name>
<proteinExistence type="predicted"/>
<evidence type="ECO:0008006" key="5">
    <source>
        <dbReference type="Google" id="ProtNLM"/>
    </source>
</evidence>
<feature type="region of interest" description="Disordered" evidence="1">
    <location>
        <begin position="175"/>
        <end position="229"/>
    </location>
</feature>
<dbReference type="RefSeq" id="WP_282512058.1">
    <property type="nucleotide sequence ID" value="NZ_JASCIR010000005.1"/>
</dbReference>
<feature type="compositionally biased region" description="Low complexity" evidence="1">
    <location>
        <begin position="193"/>
        <end position="229"/>
    </location>
</feature>
<feature type="chain" id="PRO_5046862952" description="Secreted protein" evidence="2">
    <location>
        <begin position="35"/>
        <end position="548"/>
    </location>
</feature>
<organism evidence="3 4">
    <name type="scientific">Streptomyces solicavernae</name>
    <dbReference type="NCBI Taxonomy" id="3043614"/>
    <lineage>
        <taxon>Bacteria</taxon>
        <taxon>Bacillati</taxon>
        <taxon>Actinomycetota</taxon>
        <taxon>Actinomycetes</taxon>
        <taxon>Kitasatosporales</taxon>
        <taxon>Streptomycetaceae</taxon>
        <taxon>Streptomyces</taxon>
    </lineage>
</organism>
<dbReference type="Proteomes" id="UP001224661">
    <property type="component" value="Unassembled WGS sequence"/>
</dbReference>
<comment type="caution">
    <text evidence="3">The sequence shown here is derived from an EMBL/GenBank/DDBJ whole genome shotgun (WGS) entry which is preliminary data.</text>
</comment>
<evidence type="ECO:0000256" key="2">
    <source>
        <dbReference type="SAM" id="SignalP"/>
    </source>
</evidence>
<keyword evidence="4" id="KW-1185">Reference proteome</keyword>
<evidence type="ECO:0000313" key="3">
    <source>
        <dbReference type="EMBL" id="MDI3386252.1"/>
    </source>
</evidence>
<gene>
    <name evidence="3" type="ORF">QIS99_08490</name>
</gene>
<accession>A0ABT6RPA5</accession>
<feature type="region of interest" description="Disordered" evidence="1">
    <location>
        <begin position="251"/>
        <end position="313"/>
    </location>
</feature>
<feature type="compositionally biased region" description="Low complexity" evidence="1">
    <location>
        <begin position="251"/>
        <end position="269"/>
    </location>
</feature>
<feature type="signal peptide" evidence="2">
    <location>
        <begin position="1"/>
        <end position="34"/>
    </location>
</feature>
<feature type="region of interest" description="Disordered" evidence="1">
    <location>
        <begin position="527"/>
        <end position="548"/>
    </location>
</feature>